<keyword evidence="2" id="KW-0472">Membrane</keyword>
<evidence type="ECO:0000256" key="2">
    <source>
        <dbReference type="SAM" id="Phobius"/>
    </source>
</evidence>
<evidence type="ECO:0000313" key="4">
    <source>
        <dbReference type="Proteomes" id="UP001174936"/>
    </source>
</evidence>
<evidence type="ECO:0000313" key="3">
    <source>
        <dbReference type="EMBL" id="KAK0644452.1"/>
    </source>
</evidence>
<dbReference type="AlphaFoldDB" id="A0AA40CN19"/>
<organism evidence="3 4">
    <name type="scientific">Cercophora newfieldiana</name>
    <dbReference type="NCBI Taxonomy" id="92897"/>
    <lineage>
        <taxon>Eukaryota</taxon>
        <taxon>Fungi</taxon>
        <taxon>Dikarya</taxon>
        <taxon>Ascomycota</taxon>
        <taxon>Pezizomycotina</taxon>
        <taxon>Sordariomycetes</taxon>
        <taxon>Sordariomycetidae</taxon>
        <taxon>Sordariales</taxon>
        <taxon>Lasiosphaeriaceae</taxon>
        <taxon>Cercophora</taxon>
    </lineage>
</organism>
<protein>
    <submittedName>
        <fullName evidence="3">Uncharacterized protein</fullName>
    </submittedName>
</protein>
<keyword evidence="2" id="KW-0812">Transmembrane</keyword>
<proteinExistence type="predicted"/>
<sequence length="94" mass="10120">MPPTRALASLTPLSRVPIRHAQSRLPFAAAYQRTQSRGVAQDHSDLGGPGGSEPPGPLPNKHNWIAGTITVTAVLFIGWRMRAAKVKQKEEAKA</sequence>
<keyword evidence="2" id="KW-1133">Transmembrane helix</keyword>
<reference evidence="3" key="1">
    <citation type="submission" date="2023-06" db="EMBL/GenBank/DDBJ databases">
        <title>Genome-scale phylogeny and comparative genomics of the fungal order Sordariales.</title>
        <authorList>
            <consortium name="Lawrence Berkeley National Laboratory"/>
            <person name="Hensen N."/>
            <person name="Bonometti L."/>
            <person name="Westerberg I."/>
            <person name="Brannstrom I.O."/>
            <person name="Guillou S."/>
            <person name="Cros-Aarteil S."/>
            <person name="Calhoun S."/>
            <person name="Haridas S."/>
            <person name="Kuo A."/>
            <person name="Mondo S."/>
            <person name="Pangilinan J."/>
            <person name="Riley R."/>
            <person name="Labutti K."/>
            <person name="Andreopoulos B."/>
            <person name="Lipzen A."/>
            <person name="Chen C."/>
            <person name="Yanf M."/>
            <person name="Daum C."/>
            <person name="Ng V."/>
            <person name="Clum A."/>
            <person name="Steindorff A."/>
            <person name="Ohm R."/>
            <person name="Martin F."/>
            <person name="Silar P."/>
            <person name="Natvig D."/>
            <person name="Lalanne C."/>
            <person name="Gautier V."/>
            <person name="Ament-Velasquez S.L."/>
            <person name="Kruys A."/>
            <person name="Hutchinson M.I."/>
            <person name="Powell A.J."/>
            <person name="Barry K."/>
            <person name="Miller A.N."/>
            <person name="Grigoriev I.V."/>
            <person name="Debuchy R."/>
            <person name="Gladieux P."/>
            <person name="Thoren M.H."/>
            <person name="Johannesson H."/>
        </authorList>
    </citation>
    <scope>NUCLEOTIDE SEQUENCE</scope>
    <source>
        <strain evidence="3">SMH2532-1</strain>
    </source>
</reference>
<feature type="region of interest" description="Disordered" evidence="1">
    <location>
        <begin position="32"/>
        <end position="63"/>
    </location>
</feature>
<comment type="caution">
    <text evidence="3">The sequence shown here is derived from an EMBL/GenBank/DDBJ whole genome shotgun (WGS) entry which is preliminary data.</text>
</comment>
<dbReference type="Proteomes" id="UP001174936">
    <property type="component" value="Unassembled WGS sequence"/>
</dbReference>
<gene>
    <name evidence="3" type="ORF">B0T16DRAFT_495269</name>
</gene>
<accession>A0AA40CN19</accession>
<dbReference type="EMBL" id="JAULSV010000005">
    <property type="protein sequence ID" value="KAK0644452.1"/>
    <property type="molecule type" value="Genomic_DNA"/>
</dbReference>
<feature type="transmembrane region" description="Helical" evidence="2">
    <location>
        <begin position="62"/>
        <end position="79"/>
    </location>
</feature>
<evidence type="ECO:0000256" key="1">
    <source>
        <dbReference type="SAM" id="MobiDB-lite"/>
    </source>
</evidence>
<keyword evidence="4" id="KW-1185">Reference proteome</keyword>
<name>A0AA40CN19_9PEZI</name>